<evidence type="ECO:0000256" key="4">
    <source>
        <dbReference type="SAM" id="MobiDB-lite"/>
    </source>
</evidence>
<evidence type="ECO:0000256" key="2">
    <source>
        <dbReference type="ARBA" id="ARBA00008779"/>
    </source>
</evidence>
<feature type="domain" description="Sulfatase N-terminal" evidence="6">
    <location>
        <begin position="22"/>
        <end position="329"/>
    </location>
</feature>
<feature type="chain" id="PRO_5008130323" description="Sulfatase N-terminal domain-containing protein" evidence="5">
    <location>
        <begin position="22"/>
        <end position="1353"/>
    </location>
</feature>
<evidence type="ECO:0000256" key="3">
    <source>
        <dbReference type="ARBA" id="ARBA00022801"/>
    </source>
</evidence>
<feature type="region of interest" description="Disordered" evidence="4">
    <location>
        <begin position="1232"/>
        <end position="1332"/>
    </location>
</feature>
<evidence type="ECO:0000313" key="8">
    <source>
        <dbReference type="Proteomes" id="UP000075884"/>
    </source>
</evidence>
<dbReference type="GO" id="GO:0030490">
    <property type="term" value="P:maturation of SSU-rRNA"/>
    <property type="evidence" value="ECO:0007669"/>
    <property type="project" value="TreeGrafter"/>
</dbReference>
<dbReference type="PROSITE" id="PS00523">
    <property type="entry name" value="SULFATASE_1"/>
    <property type="match status" value="1"/>
</dbReference>
<dbReference type="GO" id="GO:0016787">
    <property type="term" value="F:hydrolase activity"/>
    <property type="evidence" value="ECO:0007669"/>
    <property type="project" value="UniProtKB-KW"/>
</dbReference>
<dbReference type="CDD" id="cd16027">
    <property type="entry name" value="SGSH"/>
    <property type="match status" value="1"/>
</dbReference>
<feature type="region of interest" description="Disordered" evidence="4">
    <location>
        <begin position="1008"/>
        <end position="1033"/>
    </location>
</feature>
<dbReference type="Gene3D" id="3.40.720.10">
    <property type="entry name" value="Alkaline Phosphatase, subunit A"/>
    <property type="match status" value="1"/>
</dbReference>
<evidence type="ECO:0000256" key="5">
    <source>
        <dbReference type="SAM" id="SignalP"/>
    </source>
</evidence>
<feature type="compositionally biased region" description="Low complexity" evidence="4">
    <location>
        <begin position="1312"/>
        <end position="1325"/>
    </location>
</feature>
<reference evidence="7" key="2">
    <citation type="submission" date="2020-05" db="UniProtKB">
        <authorList>
            <consortium name="EnsemblMetazoa"/>
        </authorList>
    </citation>
    <scope>IDENTIFICATION</scope>
    <source>
        <strain evidence="7">WRAIR2</strain>
    </source>
</reference>
<dbReference type="Pfam" id="PF00884">
    <property type="entry name" value="Sulfatase"/>
    <property type="match status" value="1"/>
</dbReference>
<proteinExistence type="inferred from homology"/>
<dbReference type="InterPro" id="IPR000917">
    <property type="entry name" value="Sulfatase_N"/>
</dbReference>
<feature type="compositionally biased region" description="Polar residues" evidence="4">
    <location>
        <begin position="1255"/>
        <end position="1279"/>
    </location>
</feature>
<reference evidence="8" key="1">
    <citation type="submission" date="2013-03" db="EMBL/GenBank/DDBJ databases">
        <title>The Genome Sequence of Anopheles dirus WRAIR2.</title>
        <authorList>
            <consortium name="The Broad Institute Genomics Platform"/>
            <person name="Neafsey D.E."/>
            <person name="Walton C."/>
            <person name="Walker B."/>
            <person name="Young S.K."/>
            <person name="Zeng Q."/>
            <person name="Gargeya S."/>
            <person name="Fitzgerald M."/>
            <person name="Haas B."/>
            <person name="Abouelleil A."/>
            <person name="Allen A.W."/>
            <person name="Alvarado L."/>
            <person name="Arachchi H.M."/>
            <person name="Berlin A.M."/>
            <person name="Chapman S.B."/>
            <person name="Gainer-Dewar J."/>
            <person name="Goldberg J."/>
            <person name="Griggs A."/>
            <person name="Gujja S."/>
            <person name="Hansen M."/>
            <person name="Howarth C."/>
            <person name="Imamovic A."/>
            <person name="Ireland A."/>
            <person name="Larimer J."/>
            <person name="McCowan C."/>
            <person name="Murphy C."/>
            <person name="Pearson M."/>
            <person name="Poon T.W."/>
            <person name="Priest M."/>
            <person name="Roberts A."/>
            <person name="Saif S."/>
            <person name="Shea T."/>
            <person name="Sisk P."/>
            <person name="Sykes S."/>
            <person name="Wortman J."/>
            <person name="Nusbaum C."/>
            <person name="Birren B."/>
        </authorList>
    </citation>
    <scope>NUCLEOTIDE SEQUENCE [LARGE SCALE GENOMIC DNA]</scope>
    <source>
        <strain evidence="8">WRAIR2</strain>
    </source>
</reference>
<feature type="compositionally biased region" description="Acidic residues" evidence="4">
    <location>
        <begin position="695"/>
        <end position="705"/>
    </location>
</feature>
<dbReference type="SUPFAM" id="SSF53649">
    <property type="entry name" value="Alkaline phosphatase-like"/>
    <property type="match status" value="1"/>
</dbReference>
<evidence type="ECO:0000313" key="7">
    <source>
        <dbReference type="EnsemblMetazoa" id="ADIR010687-PA"/>
    </source>
</evidence>
<dbReference type="EnsemblMetazoa" id="ADIR010687-RA">
    <property type="protein sequence ID" value="ADIR010687-PA"/>
    <property type="gene ID" value="ADIR010687"/>
</dbReference>
<keyword evidence="5" id="KW-0732">Signal</keyword>
<organism evidence="7 8">
    <name type="scientific">Anopheles dirus</name>
    <dbReference type="NCBI Taxonomy" id="7168"/>
    <lineage>
        <taxon>Eukaryota</taxon>
        <taxon>Metazoa</taxon>
        <taxon>Ecdysozoa</taxon>
        <taxon>Arthropoda</taxon>
        <taxon>Hexapoda</taxon>
        <taxon>Insecta</taxon>
        <taxon>Pterygota</taxon>
        <taxon>Neoptera</taxon>
        <taxon>Endopterygota</taxon>
        <taxon>Diptera</taxon>
        <taxon>Nematocera</taxon>
        <taxon>Culicoidea</taxon>
        <taxon>Culicidae</taxon>
        <taxon>Anophelinae</taxon>
        <taxon>Anopheles</taxon>
    </lineage>
</organism>
<feature type="region of interest" description="Disordered" evidence="4">
    <location>
        <begin position="772"/>
        <end position="791"/>
    </location>
</feature>
<dbReference type="InterPro" id="IPR024607">
    <property type="entry name" value="Sulfatase_CS"/>
</dbReference>
<feature type="region of interest" description="Disordered" evidence="4">
    <location>
        <begin position="611"/>
        <end position="664"/>
    </location>
</feature>
<evidence type="ECO:0000256" key="1">
    <source>
        <dbReference type="ARBA" id="ARBA00001913"/>
    </source>
</evidence>
<dbReference type="Proteomes" id="UP000075884">
    <property type="component" value="Unassembled WGS sequence"/>
</dbReference>
<dbReference type="InterPro" id="IPR017850">
    <property type="entry name" value="Alkaline_phosphatase_core_sf"/>
</dbReference>
<feature type="compositionally biased region" description="Basic and acidic residues" evidence="4">
    <location>
        <begin position="632"/>
        <end position="647"/>
    </location>
</feature>
<name>A0A182NSP7_9DIPT</name>
<keyword evidence="8" id="KW-1185">Reference proteome</keyword>
<feature type="compositionally biased region" description="Basic residues" evidence="4">
    <location>
        <begin position="612"/>
        <end position="631"/>
    </location>
</feature>
<dbReference type="GO" id="GO:0005634">
    <property type="term" value="C:nucleus"/>
    <property type="evidence" value="ECO:0007669"/>
    <property type="project" value="TreeGrafter"/>
</dbReference>
<keyword evidence="3" id="KW-0378">Hydrolase</keyword>
<dbReference type="STRING" id="7168.A0A182NSP7"/>
<accession>A0A182NSP7</accession>
<feature type="compositionally biased region" description="Acidic residues" evidence="4">
    <location>
        <begin position="823"/>
        <end position="832"/>
    </location>
</feature>
<evidence type="ECO:0000259" key="6">
    <source>
        <dbReference type="Pfam" id="PF00884"/>
    </source>
</evidence>
<dbReference type="VEuPathDB" id="VectorBase:ADIR010687"/>
<dbReference type="PANTHER" id="PTHR23325:SF1">
    <property type="entry name" value="SERUM RESPONSE FACTOR-BINDING PROTEIN 1"/>
    <property type="match status" value="1"/>
</dbReference>
<protein>
    <recommendedName>
        <fullName evidence="6">Sulfatase N-terminal domain-containing protein</fullName>
    </recommendedName>
</protein>
<feature type="region of interest" description="Disordered" evidence="4">
    <location>
        <begin position="814"/>
        <end position="896"/>
    </location>
</feature>
<comment type="cofactor">
    <cofactor evidence="1">
        <name>Ca(2+)</name>
        <dbReference type="ChEBI" id="CHEBI:29108"/>
    </cofactor>
</comment>
<comment type="similarity">
    <text evidence="2">Belongs to the sulfatase family.</text>
</comment>
<dbReference type="GO" id="GO:0030686">
    <property type="term" value="C:90S preribosome"/>
    <property type="evidence" value="ECO:0007669"/>
    <property type="project" value="TreeGrafter"/>
</dbReference>
<feature type="region of interest" description="Disordered" evidence="4">
    <location>
        <begin position="1051"/>
        <end position="1076"/>
    </location>
</feature>
<dbReference type="InterPro" id="IPR037393">
    <property type="entry name" value="Bud22/SRFB1"/>
</dbReference>
<feature type="compositionally biased region" description="Acidic residues" evidence="4">
    <location>
        <begin position="716"/>
        <end position="730"/>
    </location>
</feature>
<feature type="signal peptide" evidence="5">
    <location>
        <begin position="1"/>
        <end position="21"/>
    </location>
</feature>
<feature type="compositionally biased region" description="Basic residues" evidence="4">
    <location>
        <begin position="736"/>
        <end position="746"/>
    </location>
</feature>
<sequence>MSWRTGLLLCSVLLVCVPSEAKNVLLLLADDGGFEMGAYRNRIVQTPNLDALAKESLIFNNAYASVSSCSPSRASILTGMPEHQNGQYGLHNGVHNFDSLPKVRSISSILGQSGVRTGLIGKKHVGPTESYRFDYERTEEQYPINQVGRNITQIKLFVREFLQQSKAAPNESFFLMVSFHDPHRCGHITPQYGPFCERWGSGEEGMGLIPDWHPIYYVWDELDLPYYVPDTQAARYDLVAQYTTISRLDQGVGLVLKELRDAGLEQDTLVMYTSDNGPPLPAARTNLYDPGMAEPMFIRSPEKDARRNEVTYSMTSHLDLVPTILEWFNLTHPHPAALTGRSLLPLLFQEPPNQPDDAVFASQSFHEITMTYPMRAIRTKRYKLIHNINYQLPFPIDQDFYVSPTFQDMLNRTLAKQPLPWYKTLRAYYQRPEWELYDLKLDPTESRNLFGKSSAKDTFAELSARLQKWLERTEDPFRCAPDGIKTLRSLLKVTRSNIIRKLTRDHKFWTAKAANGSDNVRAKRRAESSIAVINHIKSLDTLTLVKEVLRYQPLQNGKSTNSPPIGHISMARLREDKKLGTHLKTLERQYGAGENSTLVTVVSKNRTIKSAVAKKQKKEKQVKRLEKKKQKSQKDTKRKEQLKDKVAGGKPKRNGAKVDEFDEATLARQVNEQYESDESGGSDFEERNIELNESYSDDDDDEDALDERSSISVSVSEDDDEDTPSEDEEQSERNAVRRVSKVSTKRNRSDIALPSEVTVKKPILPIEWTAVATSNKNAEKYKAPEDEDEEDGYEMIQDSFFITETGQQYVAVAPKISKKPNGEDEEEEEEEESWKLVNRREKRKQLWRGTGDDEDAVDHEEGPPPKHRKGNRSEMSTDANEKEALHPSWAAKQAQKGIKPFAGRKVVFDADGAAESNAVSVRPSSHFNRNMDSDLHPSWAAKQAQQGIKPFAGKKVVFGAEDTSESNGYSTKDAIVAKSDLHPSWAAKQNQKGIKPFAGKKVVFDAEGTAESDATSNSKGDLHPSWAAKQAQQGIKPFTGKKVVFDAEDGSAIITRPPNNVPAKTDMHPSWAAKQAQKGIKPFAGKKVVFDAEDMVGSEAISIRERTNFNSTSDMHPSWAAKQAQKGIKPFAGKKVVFDAEETGDSKSISNPNFNFKSDLHPSWTAKQAQQGIKPFAGKKIVFGAEDGNEGTLAVAKKPPIKREPSVSDLHPSWAAKQAQSGIKQFAGKKVVFDTEDDGGRNDQANDVNDHPNASRMTKTAHQTVTKRPSLAAETSSDVHPSWAAKQAQKRILPFAGKKVTFDNDDGTANRATAAPQPKSQPAQPSDLHPSWAAKLARSGIKTFAGTKISFDD</sequence>
<feature type="region of interest" description="Disordered" evidence="4">
    <location>
        <begin position="693"/>
        <end position="753"/>
    </location>
</feature>
<dbReference type="PANTHER" id="PTHR23325">
    <property type="entry name" value="SERUM RESPONSE FACTOR-BINDING"/>
    <property type="match status" value="1"/>
</dbReference>
<dbReference type="FunFam" id="3.40.720.10:FF:000026">
    <property type="entry name" value="N-sulphoglucosamine sulphohydrolase"/>
    <property type="match status" value="1"/>
</dbReference>